<keyword evidence="2" id="KW-1185">Reference proteome</keyword>
<dbReference type="Proteomes" id="UP001497516">
    <property type="component" value="Chromosome 4"/>
</dbReference>
<proteinExistence type="predicted"/>
<sequence>MHSALPISSHGRSDQLMVDGFACNWVEEIWSALAEYLSSSSISIADPHKREIEDYEEFSREKIKVIRYCETRRWIGSELEHVVVGMLNKLTS</sequence>
<evidence type="ECO:0000313" key="1">
    <source>
        <dbReference type="EMBL" id="CAL1380868.1"/>
    </source>
</evidence>
<reference evidence="1 2" key="1">
    <citation type="submission" date="2024-04" db="EMBL/GenBank/DDBJ databases">
        <authorList>
            <person name="Fracassetti M."/>
        </authorList>
    </citation>
    <scope>NUCLEOTIDE SEQUENCE [LARGE SCALE GENOMIC DNA]</scope>
</reference>
<evidence type="ECO:0000313" key="2">
    <source>
        <dbReference type="Proteomes" id="UP001497516"/>
    </source>
</evidence>
<dbReference type="AlphaFoldDB" id="A0AAV2E4K7"/>
<organism evidence="1 2">
    <name type="scientific">Linum trigynum</name>
    <dbReference type="NCBI Taxonomy" id="586398"/>
    <lineage>
        <taxon>Eukaryota</taxon>
        <taxon>Viridiplantae</taxon>
        <taxon>Streptophyta</taxon>
        <taxon>Embryophyta</taxon>
        <taxon>Tracheophyta</taxon>
        <taxon>Spermatophyta</taxon>
        <taxon>Magnoliopsida</taxon>
        <taxon>eudicotyledons</taxon>
        <taxon>Gunneridae</taxon>
        <taxon>Pentapetalae</taxon>
        <taxon>rosids</taxon>
        <taxon>fabids</taxon>
        <taxon>Malpighiales</taxon>
        <taxon>Linaceae</taxon>
        <taxon>Linum</taxon>
    </lineage>
</organism>
<protein>
    <submittedName>
        <fullName evidence="1">Uncharacterized protein</fullName>
    </submittedName>
</protein>
<gene>
    <name evidence="1" type="ORF">LTRI10_LOCUS22284</name>
</gene>
<name>A0AAV2E4K7_9ROSI</name>
<dbReference type="EMBL" id="OZ034817">
    <property type="protein sequence ID" value="CAL1380868.1"/>
    <property type="molecule type" value="Genomic_DNA"/>
</dbReference>
<accession>A0AAV2E4K7</accession>